<gene>
    <name evidence="2" type="ORF">DM01DRAFT_1177895</name>
</gene>
<dbReference type="InterPro" id="IPR054498">
    <property type="entry name" value="2H-SAK"/>
</dbReference>
<dbReference type="Proteomes" id="UP000242146">
    <property type="component" value="Unassembled WGS sequence"/>
</dbReference>
<name>A0A1X2G4R1_9FUNG</name>
<protein>
    <recommendedName>
        <fullName evidence="1">Swiss Army Knife 2H phosphoesterase domain-containing protein</fullName>
    </recommendedName>
</protein>
<dbReference type="OrthoDB" id="19045at2759"/>
<dbReference type="AlphaFoldDB" id="A0A1X2G4R1"/>
<feature type="domain" description="Swiss Army Knife 2H phosphoesterase" evidence="1">
    <location>
        <begin position="141"/>
        <end position="215"/>
    </location>
</feature>
<comment type="caution">
    <text evidence="2">The sequence shown here is derived from an EMBL/GenBank/DDBJ whole genome shotgun (WGS) entry which is preliminary data.</text>
</comment>
<proteinExistence type="predicted"/>
<accession>A0A1X2G4R1</accession>
<evidence type="ECO:0000313" key="3">
    <source>
        <dbReference type="Proteomes" id="UP000242146"/>
    </source>
</evidence>
<sequence>MDPLLIHKVDRYVSIGGSVIEDIGRHGTPADLDPLYLNNRIVRDESDQFHITLVNPIELSKKCLQHNIAPGKTESFIQTLIQQWTTAFGPPSTWEHPVDLGLGVLRKCPVYDAPKRPKLTKRQKRAIKAKREELESSTDHALDEQQIEQALQQYEDQLRRAGGMETAAEPVLRTPGCTTYYRVISWPFGQRLRASMDLPPVSFHITIGFDPKDIHLDKGPATLALLQQTEPLDDPVPLYRLATHATAYTSDILFLTRYFNACSINDVEHLTGKKRERKVKSKVGDDCVISFFL</sequence>
<dbReference type="Pfam" id="PF22547">
    <property type="entry name" value="2H-SAK"/>
    <property type="match status" value="1"/>
</dbReference>
<dbReference type="EMBL" id="MCGT01000045">
    <property type="protein sequence ID" value="ORX44956.1"/>
    <property type="molecule type" value="Genomic_DNA"/>
</dbReference>
<evidence type="ECO:0000313" key="2">
    <source>
        <dbReference type="EMBL" id="ORX44956.1"/>
    </source>
</evidence>
<keyword evidence="3" id="KW-1185">Reference proteome</keyword>
<reference evidence="2 3" key="1">
    <citation type="submission" date="2016-07" db="EMBL/GenBank/DDBJ databases">
        <title>Pervasive Adenine N6-methylation of Active Genes in Fungi.</title>
        <authorList>
            <consortium name="DOE Joint Genome Institute"/>
            <person name="Mondo S.J."/>
            <person name="Dannebaum R.O."/>
            <person name="Kuo R.C."/>
            <person name="Labutti K."/>
            <person name="Haridas S."/>
            <person name="Kuo A."/>
            <person name="Salamov A."/>
            <person name="Ahrendt S.R."/>
            <person name="Lipzen A."/>
            <person name="Sullivan W."/>
            <person name="Andreopoulos W.B."/>
            <person name="Clum A."/>
            <person name="Lindquist E."/>
            <person name="Daum C."/>
            <person name="Ramamoorthy G.K."/>
            <person name="Gryganskyi A."/>
            <person name="Culley D."/>
            <person name="Magnuson J.K."/>
            <person name="James T.Y."/>
            <person name="O'Malley M.A."/>
            <person name="Stajich J.E."/>
            <person name="Spatafora J.W."/>
            <person name="Visel A."/>
            <person name="Grigoriev I.V."/>
        </authorList>
    </citation>
    <scope>NUCLEOTIDE SEQUENCE [LARGE SCALE GENOMIC DNA]</scope>
    <source>
        <strain evidence="2 3">NRRL 3301</strain>
    </source>
</reference>
<organism evidence="2 3">
    <name type="scientific">Hesseltinella vesiculosa</name>
    <dbReference type="NCBI Taxonomy" id="101127"/>
    <lineage>
        <taxon>Eukaryota</taxon>
        <taxon>Fungi</taxon>
        <taxon>Fungi incertae sedis</taxon>
        <taxon>Mucoromycota</taxon>
        <taxon>Mucoromycotina</taxon>
        <taxon>Mucoromycetes</taxon>
        <taxon>Mucorales</taxon>
        <taxon>Cunninghamellaceae</taxon>
        <taxon>Hesseltinella</taxon>
    </lineage>
</organism>
<evidence type="ECO:0000259" key="1">
    <source>
        <dbReference type="Pfam" id="PF22547"/>
    </source>
</evidence>